<dbReference type="Proteomes" id="UP000886998">
    <property type="component" value="Unassembled WGS sequence"/>
</dbReference>
<evidence type="ECO:0000313" key="1">
    <source>
        <dbReference type="EMBL" id="GFY37885.1"/>
    </source>
</evidence>
<protein>
    <submittedName>
        <fullName evidence="1">Uncharacterized protein</fullName>
    </submittedName>
</protein>
<comment type="caution">
    <text evidence="1">The sequence shown here is derived from an EMBL/GenBank/DDBJ whole genome shotgun (WGS) entry which is preliminary data.</text>
</comment>
<name>A0A8X6WND7_9ARAC</name>
<accession>A0A8X6WND7</accession>
<sequence>MSGVRLKTLFWGNRGAKLASDHLTARSRSDFNILPGNYYFSLDSLTGHTLSVSVKGLSVCLNVPHCILDPVRSLSVRVKAPKGELKCWKAEHLTSRGKNDTFLLVSFPAKLKGVR</sequence>
<organism evidence="1 2">
    <name type="scientific">Trichonephila inaurata madagascariensis</name>
    <dbReference type="NCBI Taxonomy" id="2747483"/>
    <lineage>
        <taxon>Eukaryota</taxon>
        <taxon>Metazoa</taxon>
        <taxon>Ecdysozoa</taxon>
        <taxon>Arthropoda</taxon>
        <taxon>Chelicerata</taxon>
        <taxon>Arachnida</taxon>
        <taxon>Araneae</taxon>
        <taxon>Araneomorphae</taxon>
        <taxon>Entelegynae</taxon>
        <taxon>Araneoidea</taxon>
        <taxon>Nephilidae</taxon>
        <taxon>Trichonephila</taxon>
        <taxon>Trichonephila inaurata</taxon>
    </lineage>
</organism>
<dbReference type="AlphaFoldDB" id="A0A8X6WND7"/>
<keyword evidence="2" id="KW-1185">Reference proteome</keyword>
<reference evidence="1" key="1">
    <citation type="submission" date="2020-08" db="EMBL/GenBank/DDBJ databases">
        <title>Multicomponent nature underlies the extraordinary mechanical properties of spider dragline silk.</title>
        <authorList>
            <person name="Kono N."/>
            <person name="Nakamura H."/>
            <person name="Mori M."/>
            <person name="Yoshida Y."/>
            <person name="Ohtoshi R."/>
            <person name="Malay A.D."/>
            <person name="Moran D.A.P."/>
            <person name="Tomita M."/>
            <person name="Numata K."/>
            <person name="Arakawa K."/>
        </authorList>
    </citation>
    <scope>NUCLEOTIDE SEQUENCE</scope>
</reference>
<proteinExistence type="predicted"/>
<gene>
    <name evidence="1" type="ORF">TNIN_342341</name>
</gene>
<evidence type="ECO:0000313" key="2">
    <source>
        <dbReference type="Proteomes" id="UP000886998"/>
    </source>
</evidence>
<dbReference type="EMBL" id="BMAV01000534">
    <property type="protein sequence ID" value="GFY37885.1"/>
    <property type="molecule type" value="Genomic_DNA"/>
</dbReference>